<dbReference type="EMBL" id="BMAT01006351">
    <property type="protein sequence ID" value="GFS10796.1"/>
    <property type="molecule type" value="Genomic_DNA"/>
</dbReference>
<dbReference type="InterPro" id="IPR039868">
    <property type="entry name" value="ARMD3-like"/>
</dbReference>
<dbReference type="Pfam" id="PF08427">
    <property type="entry name" value="ARMH3_C"/>
    <property type="match status" value="1"/>
</dbReference>
<evidence type="ECO:0000256" key="5">
    <source>
        <dbReference type="SAM" id="MobiDB-lite"/>
    </source>
</evidence>
<dbReference type="SMART" id="SM01158">
    <property type="entry name" value="DUF1741"/>
    <property type="match status" value="1"/>
</dbReference>
<proteinExistence type="predicted"/>
<evidence type="ECO:0000256" key="4">
    <source>
        <dbReference type="ARBA" id="ARBA00023136"/>
    </source>
</evidence>
<feature type="domain" description="Armadillo-like helical" evidence="6">
    <location>
        <begin position="444"/>
        <end position="681"/>
    </location>
</feature>
<keyword evidence="2" id="KW-0812">Transmembrane</keyword>
<dbReference type="AlphaFoldDB" id="A0AAV4IPB7"/>
<sequence>MSQDSAAAAKDKAPSTLLKRSSNQKMVLKEKVVQIYEAFFHGEDPSASNPNFWDELFLLKANTQFIESEIDKLSGESLNNLKDNFNLLFYRASQALTGDNNIRKINALHTLCALIRGIFRKSHGNCGFDVINLLIGFDSAESVMQSLIESINVMLTGDVPTNLKQLSLKFMLVLVTATDNISQNTILEYFLINSVFESLVQILGSRTIGPVLGHDAVLLLTLLVQYRKYESANPYVVKLSILDDELALTGYAQIVSNLLSEFNRDYENQSEEPSSGWFSALANMVGSMFVAEEKKMELMRANDSLLLALYEATHLNRNFITALTHSHTPTPATTPPTSPTISPTVTLTEGSENNSNPNQERPASPVQATVTTQPTNLLVTFLQYSSIVTQETKDLTRYNNAKLCLIILTCIAEDQYANSIMHDVNMTFRVMLHKMPMRHRKGRTEVNPPSRPLICSLLDLMVEFVLSHLMKTFPMDLYVRCLGIIHRVLCYQKKLRVRIQYPWKQLWTALINLLKFLLSHEAQLVKKHNIFHLASKVVNVFNLFVTYGDTFLPNPTSYDELYYEIIRMHQIFDNIYSMALRYTTTESEYKDSAAKLINHLVNIRAIINHFSPKVEAWTAANHLSSLTEEQVLEVVRGNYDTLTLKLQDSLDQFERYSEKPRETPFFTNQVRTIISDVRKAVTNLSSHQHDALQELSAIS</sequence>
<dbReference type="GO" id="GO:0005829">
    <property type="term" value="C:cytosol"/>
    <property type="evidence" value="ECO:0007669"/>
    <property type="project" value="TreeGrafter"/>
</dbReference>
<comment type="subcellular location">
    <subcellularLocation>
        <location evidence="1">Membrane</location>
    </subcellularLocation>
</comment>
<evidence type="ECO:0000313" key="8">
    <source>
        <dbReference type="Proteomes" id="UP000762676"/>
    </source>
</evidence>
<dbReference type="PANTHER" id="PTHR13608">
    <property type="entry name" value="ARMADILLO-LIKE HELICAL DOMAIN-CONTAINING PROTEIN 3"/>
    <property type="match status" value="1"/>
</dbReference>
<evidence type="ECO:0000259" key="6">
    <source>
        <dbReference type="SMART" id="SM01158"/>
    </source>
</evidence>
<dbReference type="InterPro" id="IPR013636">
    <property type="entry name" value="ARMH3_C"/>
</dbReference>
<feature type="compositionally biased region" description="Low complexity" evidence="5">
    <location>
        <begin position="339"/>
        <end position="348"/>
    </location>
</feature>
<evidence type="ECO:0000313" key="7">
    <source>
        <dbReference type="EMBL" id="GFS10796.1"/>
    </source>
</evidence>
<comment type="caution">
    <text evidence="7">The sequence shown here is derived from an EMBL/GenBank/DDBJ whole genome shotgun (WGS) entry which is preliminary data.</text>
</comment>
<gene>
    <name evidence="7" type="ORF">ElyMa_003069800</name>
</gene>
<feature type="compositionally biased region" description="Polar residues" evidence="5">
    <location>
        <begin position="349"/>
        <end position="369"/>
    </location>
</feature>
<keyword evidence="8" id="KW-1185">Reference proteome</keyword>
<reference evidence="7 8" key="1">
    <citation type="journal article" date="2021" name="Elife">
        <title>Chloroplast acquisition without the gene transfer in kleptoplastic sea slugs, Plakobranchus ocellatus.</title>
        <authorList>
            <person name="Maeda T."/>
            <person name="Takahashi S."/>
            <person name="Yoshida T."/>
            <person name="Shimamura S."/>
            <person name="Takaki Y."/>
            <person name="Nagai Y."/>
            <person name="Toyoda A."/>
            <person name="Suzuki Y."/>
            <person name="Arimoto A."/>
            <person name="Ishii H."/>
            <person name="Satoh N."/>
            <person name="Nishiyama T."/>
            <person name="Hasebe M."/>
            <person name="Maruyama T."/>
            <person name="Minagawa J."/>
            <person name="Obokata J."/>
            <person name="Shigenobu S."/>
        </authorList>
    </citation>
    <scope>NUCLEOTIDE SEQUENCE [LARGE SCALE GENOMIC DNA]</scope>
</reference>
<evidence type="ECO:0000256" key="3">
    <source>
        <dbReference type="ARBA" id="ARBA00022989"/>
    </source>
</evidence>
<evidence type="ECO:0000256" key="2">
    <source>
        <dbReference type="ARBA" id="ARBA00022692"/>
    </source>
</evidence>
<feature type="region of interest" description="Disordered" evidence="5">
    <location>
        <begin position="326"/>
        <end position="369"/>
    </location>
</feature>
<protein>
    <submittedName>
        <fullName evidence="7">UPF0668 protein C10orf76 homolog</fullName>
    </submittedName>
</protein>
<organism evidence="7 8">
    <name type="scientific">Elysia marginata</name>
    <dbReference type="NCBI Taxonomy" id="1093978"/>
    <lineage>
        <taxon>Eukaryota</taxon>
        <taxon>Metazoa</taxon>
        <taxon>Spiralia</taxon>
        <taxon>Lophotrochozoa</taxon>
        <taxon>Mollusca</taxon>
        <taxon>Gastropoda</taxon>
        <taxon>Heterobranchia</taxon>
        <taxon>Euthyneura</taxon>
        <taxon>Panpulmonata</taxon>
        <taxon>Sacoglossa</taxon>
        <taxon>Placobranchoidea</taxon>
        <taxon>Plakobranchidae</taxon>
        <taxon>Elysia</taxon>
    </lineage>
</organism>
<dbReference type="Proteomes" id="UP000762676">
    <property type="component" value="Unassembled WGS sequence"/>
</dbReference>
<evidence type="ECO:0000256" key="1">
    <source>
        <dbReference type="ARBA" id="ARBA00004370"/>
    </source>
</evidence>
<accession>A0AAV4IPB7</accession>
<dbReference type="PANTHER" id="PTHR13608:SF3">
    <property type="entry name" value="ARMADILLO-LIKE HELICAL DOMAIN-CONTAINING PROTEIN 3"/>
    <property type="match status" value="1"/>
</dbReference>
<keyword evidence="4" id="KW-0472">Membrane</keyword>
<dbReference type="GO" id="GO:0016020">
    <property type="term" value="C:membrane"/>
    <property type="evidence" value="ECO:0007669"/>
    <property type="project" value="UniProtKB-SubCell"/>
</dbReference>
<name>A0AAV4IPB7_9GAST</name>
<keyword evidence="3" id="KW-1133">Transmembrane helix</keyword>